<comment type="caution">
    <text evidence="3">The sequence shown here is derived from an EMBL/GenBank/DDBJ whole genome shotgun (WGS) entry which is preliminary data.</text>
</comment>
<dbReference type="EMBL" id="JACAZF010000009">
    <property type="protein sequence ID" value="KAF7294887.1"/>
    <property type="molecule type" value="Genomic_DNA"/>
</dbReference>
<gene>
    <name evidence="3" type="ORF">MIND_01026600</name>
</gene>
<evidence type="ECO:0000256" key="2">
    <source>
        <dbReference type="SAM" id="Phobius"/>
    </source>
</evidence>
<feature type="coiled-coil region" evidence="1">
    <location>
        <begin position="545"/>
        <end position="572"/>
    </location>
</feature>
<dbReference type="AlphaFoldDB" id="A0A8H6VUZ6"/>
<name>A0A8H6VUZ6_9AGAR</name>
<accession>A0A8H6VUZ6</accession>
<sequence length="582" mass="64208">MLSSRLRRHVAAGARRFSALPKLRPVPQHKTLDVLQATSALLPRVLTDAQQLRLWDGILASALADVQSSQSRPIRLVVWGSNQAAAGDLVTALLEQPFAQNDHLRTRWSTAQPHTTNLILEYPSSLPIPIQLIETRDSALLATADVAIVVAPISEARALNLPRSDLVVLNMDDLGSVETPLRASTSQSPSNSPKYFLVSPSQAAAALQVVQQSPSSSESVQRYQTAFVASRMPQLIQSLNETLASIDSASLQERTALLHTRAALAACRAALETSWVETDRLATAISQLRSQMEEERVRVHLDVLGQADEHIVDRAVQEATAYVKLKIEHMRRWSRSMWTIDEITSTMGQMVQRVWRNDLEKELIYHAGRLQQMQERYTTRAFRLTSLSNTGPLHSPLLENKLKQLAAVPTFAILPSSLSGPLVKRNSSIVEIPTARLHVAGQRALFGMGGAIVTGMTISWTGYLGFFMNTNGLASSIVLEPGTAVATGMLISVLGVHWAARKWNKALKAWLDDFVRVAGGIKQDVSHTLDETMEKQVLVVADAGCVELSKRIDQRQIELKKLQETIDTLLSHVYSLEHKRAK</sequence>
<dbReference type="GeneID" id="59349372"/>
<keyword evidence="2" id="KW-1133">Transmembrane helix</keyword>
<feature type="transmembrane region" description="Helical" evidence="2">
    <location>
        <begin position="444"/>
        <end position="463"/>
    </location>
</feature>
<keyword evidence="2" id="KW-0812">Transmembrane</keyword>
<protein>
    <recommendedName>
        <fullName evidence="5">Transmembrane protein</fullName>
    </recommendedName>
</protein>
<proteinExistence type="predicted"/>
<evidence type="ECO:0000313" key="4">
    <source>
        <dbReference type="Proteomes" id="UP000636479"/>
    </source>
</evidence>
<keyword evidence="1" id="KW-0175">Coiled coil</keyword>
<dbReference type="PANTHER" id="PTHR38644:SF1">
    <property type="entry name" value="EXPRESSED PROTEIN"/>
    <property type="match status" value="1"/>
</dbReference>
<evidence type="ECO:0000256" key="1">
    <source>
        <dbReference type="SAM" id="Coils"/>
    </source>
</evidence>
<keyword evidence="4" id="KW-1185">Reference proteome</keyword>
<reference evidence="3" key="1">
    <citation type="submission" date="2020-05" db="EMBL/GenBank/DDBJ databases">
        <title>Mycena genomes resolve the evolution of fungal bioluminescence.</title>
        <authorList>
            <person name="Tsai I.J."/>
        </authorList>
    </citation>
    <scope>NUCLEOTIDE SEQUENCE</scope>
    <source>
        <strain evidence="3">171206Taipei</strain>
    </source>
</reference>
<evidence type="ECO:0000313" key="3">
    <source>
        <dbReference type="EMBL" id="KAF7294887.1"/>
    </source>
</evidence>
<feature type="transmembrane region" description="Helical" evidence="2">
    <location>
        <begin position="483"/>
        <end position="500"/>
    </location>
</feature>
<dbReference type="PANTHER" id="PTHR38644">
    <property type="entry name" value="EXPRESSED PROTEIN"/>
    <property type="match status" value="1"/>
</dbReference>
<organism evidence="3 4">
    <name type="scientific">Mycena indigotica</name>
    <dbReference type="NCBI Taxonomy" id="2126181"/>
    <lineage>
        <taxon>Eukaryota</taxon>
        <taxon>Fungi</taxon>
        <taxon>Dikarya</taxon>
        <taxon>Basidiomycota</taxon>
        <taxon>Agaricomycotina</taxon>
        <taxon>Agaricomycetes</taxon>
        <taxon>Agaricomycetidae</taxon>
        <taxon>Agaricales</taxon>
        <taxon>Marasmiineae</taxon>
        <taxon>Mycenaceae</taxon>
        <taxon>Mycena</taxon>
    </lineage>
</organism>
<dbReference type="RefSeq" id="XP_037216250.1">
    <property type="nucleotide sequence ID" value="XM_037366856.1"/>
</dbReference>
<dbReference type="OrthoDB" id="5319015at2759"/>
<evidence type="ECO:0008006" key="5">
    <source>
        <dbReference type="Google" id="ProtNLM"/>
    </source>
</evidence>
<dbReference type="Proteomes" id="UP000636479">
    <property type="component" value="Unassembled WGS sequence"/>
</dbReference>
<keyword evidence="2" id="KW-0472">Membrane</keyword>